<gene>
    <name evidence="2" type="ORF">WG66_7403</name>
</gene>
<reference evidence="2 3" key="1">
    <citation type="submission" date="2015-12" db="EMBL/GenBank/DDBJ databases">
        <title>Draft genome sequence of Moniliophthora roreri, the causal agent of frosty pod rot of cacao.</title>
        <authorList>
            <person name="Aime M.C."/>
            <person name="Diaz-Valderrama J.R."/>
            <person name="Kijpornyongpan T."/>
            <person name="Phillips-Mora W."/>
        </authorList>
    </citation>
    <scope>NUCLEOTIDE SEQUENCE [LARGE SCALE GENOMIC DNA]</scope>
    <source>
        <strain evidence="2 3">MCA 2952</strain>
    </source>
</reference>
<dbReference type="Proteomes" id="UP000054988">
    <property type="component" value="Unassembled WGS sequence"/>
</dbReference>
<feature type="transmembrane region" description="Helical" evidence="1">
    <location>
        <begin position="72"/>
        <end position="94"/>
    </location>
</feature>
<sequence>MGVNIILTLLTAGRIWWISQEACRHMGPAIKTKYNTTVAIILEGGILYPIFLTTTVIYILLVDSDNTGSTPFSLFLVTYQVAGIAPTLIIICAAGGKTVEHTTMNQVVSSLHFADGAASGSRNSGPRSHIQIIALEEGLSAETIQNPGKELSA</sequence>
<dbReference type="EMBL" id="LATX01001619">
    <property type="protein sequence ID" value="KTB40005.1"/>
    <property type="molecule type" value="Genomic_DNA"/>
</dbReference>
<comment type="caution">
    <text evidence="2">The sequence shown here is derived from an EMBL/GenBank/DDBJ whole genome shotgun (WGS) entry which is preliminary data.</text>
</comment>
<protein>
    <submittedName>
        <fullName evidence="2">Uncharacterized protein</fullName>
    </submittedName>
</protein>
<name>A0A0W0FUP5_MONRR</name>
<evidence type="ECO:0000256" key="1">
    <source>
        <dbReference type="SAM" id="Phobius"/>
    </source>
</evidence>
<feature type="transmembrane region" description="Helical" evidence="1">
    <location>
        <begin position="34"/>
        <end position="60"/>
    </location>
</feature>
<accession>A0A0W0FUP5</accession>
<proteinExistence type="predicted"/>
<dbReference type="AlphaFoldDB" id="A0A0W0FUP5"/>
<keyword evidence="1" id="KW-0812">Transmembrane</keyword>
<keyword evidence="1" id="KW-0472">Membrane</keyword>
<keyword evidence="1" id="KW-1133">Transmembrane helix</keyword>
<evidence type="ECO:0000313" key="3">
    <source>
        <dbReference type="Proteomes" id="UP000054988"/>
    </source>
</evidence>
<evidence type="ECO:0000313" key="2">
    <source>
        <dbReference type="EMBL" id="KTB40005.1"/>
    </source>
</evidence>
<organism evidence="2 3">
    <name type="scientific">Moniliophthora roreri</name>
    <name type="common">Frosty pod rot fungus</name>
    <name type="synonym">Monilia roreri</name>
    <dbReference type="NCBI Taxonomy" id="221103"/>
    <lineage>
        <taxon>Eukaryota</taxon>
        <taxon>Fungi</taxon>
        <taxon>Dikarya</taxon>
        <taxon>Basidiomycota</taxon>
        <taxon>Agaricomycotina</taxon>
        <taxon>Agaricomycetes</taxon>
        <taxon>Agaricomycetidae</taxon>
        <taxon>Agaricales</taxon>
        <taxon>Marasmiineae</taxon>
        <taxon>Marasmiaceae</taxon>
        <taxon>Moniliophthora</taxon>
    </lineage>
</organism>